<reference evidence="2 3" key="1">
    <citation type="submission" date="2024-09" db="EMBL/GenBank/DDBJ databases">
        <authorList>
            <person name="Sun Q."/>
            <person name="Mori K."/>
        </authorList>
    </citation>
    <scope>NUCLEOTIDE SEQUENCE [LARGE SCALE GENOMIC DNA]</scope>
    <source>
        <strain evidence="2 3">CCM 7765</strain>
    </source>
</reference>
<feature type="transmembrane region" description="Helical" evidence="1">
    <location>
        <begin position="53"/>
        <end position="72"/>
    </location>
</feature>
<dbReference type="Pfam" id="PF15071">
    <property type="entry name" value="TMEM220"/>
    <property type="match status" value="1"/>
</dbReference>
<keyword evidence="1" id="KW-1133">Transmembrane helix</keyword>
<keyword evidence="1" id="KW-0472">Membrane</keyword>
<comment type="caution">
    <text evidence="2">The sequence shown here is derived from an EMBL/GenBank/DDBJ whole genome shotgun (WGS) entry which is preliminary data.</text>
</comment>
<evidence type="ECO:0000313" key="3">
    <source>
        <dbReference type="Proteomes" id="UP001589774"/>
    </source>
</evidence>
<protein>
    <submittedName>
        <fullName evidence="2">Transmembrane 220 family protein</fullName>
    </submittedName>
</protein>
<accession>A0ABV6HR81</accession>
<feature type="transmembrane region" description="Helical" evidence="1">
    <location>
        <begin position="105"/>
        <end position="121"/>
    </location>
</feature>
<feature type="transmembrane region" description="Helical" evidence="1">
    <location>
        <begin position="6"/>
        <end position="23"/>
    </location>
</feature>
<evidence type="ECO:0000256" key="1">
    <source>
        <dbReference type="SAM" id="Phobius"/>
    </source>
</evidence>
<evidence type="ECO:0000313" key="2">
    <source>
        <dbReference type="EMBL" id="MFC0321402.1"/>
    </source>
</evidence>
<dbReference type="EMBL" id="JBHLWO010000005">
    <property type="protein sequence ID" value="MFC0321402.1"/>
    <property type="molecule type" value="Genomic_DNA"/>
</dbReference>
<dbReference type="RefSeq" id="WP_013663763.1">
    <property type="nucleotide sequence ID" value="NZ_JBHLWO010000005.1"/>
</dbReference>
<gene>
    <name evidence="2" type="ORF">ACFFI0_24000</name>
</gene>
<name>A0ABV6HR81_9SPHI</name>
<dbReference type="Proteomes" id="UP001589774">
    <property type="component" value="Unassembled WGS sequence"/>
</dbReference>
<organism evidence="2 3">
    <name type="scientific">Olivibacter oleidegradans</name>
    <dbReference type="NCBI Taxonomy" id="760123"/>
    <lineage>
        <taxon>Bacteria</taxon>
        <taxon>Pseudomonadati</taxon>
        <taxon>Bacteroidota</taxon>
        <taxon>Sphingobacteriia</taxon>
        <taxon>Sphingobacteriales</taxon>
        <taxon>Sphingobacteriaceae</taxon>
        <taxon>Olivibacter</taxon>
    </lineage>
</organism>
<dbReference type="InterPro" id="IPR029377">
    <property type="entry name" value="TMEM220"/>
</dbReference>
<proteinExistence type="predicted"/>
<feature type="transmembrane region" description="Helical" evidence="1">
    <location>
        <begin position="30"/>
        <end position="47"/>
    </location>
</feature>
<keyword evidence="3" id="KW-1185">Reference proteome</keyword>
<keyword evidence="1 2" id="KW-0812">Transmembrane</keyword>
<sequence>MWWLQILNIIFFLSFLLFAYFNLNDKDSWLWVPIYVLAAVLCGLAVLNRYFHIVYLGAIGFYLAYASILFFVKDGVLDWFTKYKRQSIVESMQATKPYIEKTREFFGLLIISTALGLNYYVSA</sequence>